<sequence length="82" mass="9244">MTASFMKYQTKLEDGEDYEMAGMGLILILSYVMIFVLFLCWALYQKDETERSSNSVATKAIKKMTKTVVSKRSKGFLKGGGK</sequence>
<feature type="transmembrane region" description="Helical" evidence="1">
    <location>
        <begin position="20"/>
        <end position="44"/>
    </location>
</feature>
<keyword evidence="1" id="KW-0472">Membrane</keyword>
<gene>
    <name evidence="2" type="ORF">TrLO_g5152</name>
</gene>
<name>A0A9W7KTC2_9STRA</name>
<evidence type="ECO:0000256" key="1">
    <source>
        <dbReference type="SAM" id="Phobius"/>
    </source>
</evidence>
<dbReference type="AlphaFoldDB" id="A0A9W7KTC2"/>
<reference evidence="3" key="1">
    <citation type="journal article" date="2023" name="Commun. Biol.">
        <title>Genome analysis of Parmales, the sister group of diatoms, reveals the evolutionary specialization of diatoms from phago-mixotrophs to photoautotrophs.</title>
        <authorList>
            <person name="Ban H."/>
            <person name="Sato S."/>
            <person name="Yoshikawa S."/>
            <person name="Yamada K."/>
            <person name="Nakamura Y."/>
            <person name="Ichinomiya M."/>
            <person name="Sato N."/>
            <person name="Blanc-Mathieu R."/>
            <person name="Endo H."/>
            <person name="Kuwata A."/>
            <person name="Ogata H."/>
        </authorList>
    </citation>
    <scope>NUCLEOTIDE SEQUENCE [LARGE SCALE GENOMIC DNA]</scope>
    <source>
        <strain evidence="3">NIES 3700</strain>
    </source>
</reference>
<accession>A0A9W7KTC2</accession>
<evidence type="ECO:0000313" key="3">
    <source>
        <dbReference type="Proteomes" id="UP001165122"/>
    </source>
</evidence>
<dbReference type="EMBL" id="BRXW01000154">
    <property type="protein sequence ID" value="GMI10923.1"/>
    <property type="molecule type" value="Genomic_DNA"/>
</dbReference>
<dbReference type="Proteomes" id="UP001165122">
    <property type="component" value="Unassembled WGS sequence"/>
</dbReference>
<organism evidence="2 3">
    <name type="scientific">Triparma laevis f. longispina</name>
    <dbReference type="NCBI Taxonomy" id="1714387"/>
    <lineage>
        <taxon>Eukaryota</taxon>
        <taxon>Sar</taxon>
        <taxon>Stramenopiles</taxon>
        <taxon>Ochrophyta</taxon>
        <taxon>Bolidophyceae</taxon>
        <taxon>Parmales</taxon>
        <taxon>Triparmaceae</taxon>
        <taxon>Triparma</taxon>
    </lineage>
</organism>
<comment type="caution">
    <text evidence="2">The sequence shown here is derived from an EMBL/GenBank/DDBJ whole genome shotgun (WGS) entry which is preliminary data.</text>
</comment>
<proteinExistence type="predicted"/>
<keyword evidence="1" id="KW-1133">Transmembrane helix</keyword>
<protein>
    <submittedName>
        <fullName evidence="2">Uncharacterized protein</fullName>
    </submittedName>
</protein>
<keyword evidence="3" id="KW-1185">Reference proteome</keyword>
<evidence type="ECO:0000313" key="2">
    <source>
        <dbReference type="EMBL" id="GMI10923.1"/>
    </source>
</evidence>
<keyword evidence="1" id="KW-0812">Transmembrane</keyword>